<organism evidence="7 8">
    <name type="scientific">Orbilia oligospora</name>
    <name type="common">Nematode-trapping fungus</name>
    <name type="synonym">Arthrobotrys oligospora</name>
    <dbReference type="NCBI Taxonomy" id="2813651"/>
    <lineage>
        <taxon>Eukaryota</taxon>
        <taxon>Fungi</taxon>
        <taxon>Dikarya</taxon>
        <taxon>Ascomycota</taxon>
        <taxon>Pezizomycotina</taxon>
        <taxon>Orbiliomycetes</taxon>
        <taxon>Orbiliales</taxon>
        <taxon>Orbiliaceae</taxon>
        <taxon>Orbilia</taxon>
    </lineage>
</organism>
<evidence type="ECO:0000313" key="7">
    <source>
        <dbReference type="EMBL" id="KAF3143692.1"/>
    </source>
</evidence>
<feature type="compositionally biased region" description="Basic residues" evidence="5">
    <location>
        <begin position="141"/>
        <end position="151"/>
    </location>
</feature>
<dbReference type="PANTHER" id="PTHR22838">
    <property type="entry name" value="WD REPEAT PROTEIN 26-RELATED"/>
    <property type="match status" value="1"/>
</dbReference>
<dbReference type="InterPro" id="IPR015943">
    <property type="entry name" value="WD40/YVTN_repeat-like_dom_sf"/>
</dbReference>
<evidence type="ECO:0000256" key="2">
    <source>
        <dbReference type="ARBA" id="ARBA00022574"/>
    </source>
</evidence>
<feature type="region of interest" description="Disordered" evidence="5">
    <location>
        <begin position="74"/>
        <end position="163"/>
    </location>
</feature>
<evidence type="ECO:0000256" key="5">
    <source>
        <dbReference type="SAM" id="MobiDB-lite"/>
    </source>
</evidence>
<dbReference type="Gene3D" id="2.130.10.10">
    <property type="entry name" value="YVTN repeat-like/Quinoprotein amine dehydrogenase"/>
    <property type="match status" value="2"/>
</dbReference>
<dbReference type="InterPro" id="IPR006594">
    <property type="entry name" value="LisH"/>
</dbReference>
<feature type="region of interest" description="Disordered" evidence="5">
    <location>
        <begin position="183"/>
        <end position="218"/>
    </location>
</feature>
<dbReference type="InterPro" id="IPR054080">
    <property type="entry name" value="TPR1-like_2nd"/>
</dbReference>
<dbReference type="PROSITE" id="PS50896">
    <property type="entry name" value="LISH"/>
    <property type="match status" value="1"/>
</dbReference>
<sequence length="741" mass="83211">MQCLYELGPQLEIWRAEREKDRRTKESQLQAYYESCPSLTRNYVATYVRCKLPSNHQIPRVEAGVRSLVSTFTSNKEEDLASRRPFSDISFSADDDDSDTQTLGPSGSTPIGISESEGGSTVEENYHTSSRSSSRPESRSRPSRHKRRRIGSRSPSASSLLRNQLLGEADSALKTKMRFEDDSENVNNGSANGVALTNGNSSRKGGKMVDKNGVGGGPGRDYFGHDREEVTRLIIQGLYDLGYRDSAQKLEQESTFPLESDDAAHFRDAVENGDWNKVEQLLGVLELQDNVDKNGLLFLLRQQKFLELLESKQLGRALQVLRTELTPLNYDMDQLHFLSSLMMLSPEDLQRRANWDGANGTSRRRLLNKLSSAISPSVIIPEHRLATLLQQVKDHQISRCLYHNTENSPSLYTDHECDRSQFPSHTMRILEDHTNEVWTVAFSHNGERLATGSKDTTAIIYDVRTWSIVMNMKAHEGGVAYVSWSPDDQYIVTCSNDRTAKLWDTIAGKCMHTLTKQTEPVTCCAWAPDGTYFATGSVDKSIVLWNLAGEALHTWQGSRIYDIVITPDGTRLIAICTEHKIHIYDLTTPKRDEICVLNMKAPLTSISVTKDSRFAIVNMGQGSEQIQMVDLQYHEEVRTFKGHKQGKFVIKSCFGGADENFVVSGSEDCLIYVWHKDNGQLMESLEGHTGTVNCVAWNPTNPQMFASAGDDKVVRIWSVASDSLKGKEREEMAFFDEMIDA</sequence>
<dbReference type="SUPFAM" id="SSF50978">
    <property type="entry name" value="WD40 repeat-like"/>
    <property type="match status" value="1"/>
</dbReference>
<evidence type="ECO:0000313" key="8">
    <source>
        <dbReference type="Proteomes" id="UP000480548"/>
    </source>
</evidence>
<dbReference type="PROSITE" id="PS50897">
    <property type="entry name" value="CTLH"/>
    <property type="match status" value="1"/>
</dbReference>
<dbReference type="GO" id="GO:0034657">
    <property type="term" value="C:GID complex"/>
    <property type="evidence" value="ECO:0007669"/>
    <property type="project" value="TreeGrafter"/>
</dbReference>
<dbReference type="PROSITE" id="PS50294">
    <property type="entry name" value="WD_REPEATS_REGION"/>
    <property type="match status" value="4"/>
</dbReference>
<keyword evidence="3" id="KW-0677">Repeat</keyword>
<proteinExistence type="predicted"/>
<dbReference type="SMART" id="SM00668">
    <property type="entry name" value="CTLH"/>
    <property type="match status" value="1"/>
</dbReference>
<comment type="function">
    <text evidence="1">Involved in the proteasome-dependent degradation of fructose-1,6-bisphosphatase.</text>
</comment>
<comment type="caution">
    <text evidence="7">The sequence shown here is derived from an EMBL/GenBank/DDBJ whole genome shotgun (WGS) entry which is preliminary data.</text>
</comment>
<feature type="compositionally biased region" description="Basic and acidic residues" evidence="5">
    <location>
        <begin position="75"/>
        <end position="86"/>
    </location>
</feature>
<dbReference type="AlphaFoldDB" id="A0A7C8NZY5"/>
<dbReference type="SMART" id="SM00320">
    <property type="entry name" value="WD40"/>
    <property type="match status" value="6"/>
</dbReference>
<dbReference type="EMBL" id="WIQZ01000008">
    <property type="protein sequence ID" value="KAF3143692.1"/>
    <property type="molecule type" value="Genomic_DNA"/>
</dbReference>
<evidence type="ECO:0000259" key="6">
    <source>
        <dbReference type="PROSITE" id="PS50897"/>
    </source>
</evidence>
<evidence type="ECO:0000256" key="1">
    <source>
        <dbReference type="ARBA" id="ARBA00002343"/>
    </source>
</evidence>
<feature type="compositionally biased region" description="Polar residues" evidence="5">
    <location>
        <begin position="185"/>
        <end position="203"/>
    </location>
</feature>
<protein>
    <recommendedName>
        <fullName evidence="6">CTLH domain-containing protein</fullName>
    </recommendedName>
</protein>
<feature type="compositionally biased region" description="Polar residues" evidence="5">
    <location>
        <begin position="100"/>
        <end position="123"/>
    </location>
</feature>
<accession>A0A7C8NZY5</accession>
<dbReference type="InterPro" id="IPR020472">
    <property type="entry name" value="WD40_PAC1"/>
</dbReference>
<dbReference type="Pfam" id="PF00400">
    <property type="entry name" value="WD40"/>
    <property type="match status" value="5"/>
</dbReference>
<dbReference type="InterPro" id="IPR006595">
    <property type="entry name" value="CTLH_C"/>
</dbReference>
<dbReference type="Proteomes" id="UP000480548">
    <property type="component" value="Unassembled WGS sequence"/>
</dbReference>
<feature type="repeat" description="WD" evidence="4">
    <location>
        <begin position="514"/>
        <end position="547"/>
    </location>
</feature>
<evidence type="ECO:0000256" key="3">
    <source>
        <dbReference type="ARBA" id="ARBA00022737"/>
    </source>
</evidence>
<dbReference type="InterPro" id="IPR001680">
    <property type="entry name" value="WD40_rpt"/>
</dbReference>
<dbReference type="InterPro" id="IPR036322">
    <property type="entry name" value="WD40_repeat_dom_sf"/>
</dbReference>
<dbReference type="PRINTS" id="PR00320">
    <property type="entry name" value="GPROTEINBRPT"/>
</dbReference>
<feature type="domain" description="CTLH" evidence="6">
    <location>
        <begin position="259"/>
        <end position="316"/>
    </location>
</feature>
<dbReference type="Pfam" id="PF21889">
    <property type="entry name" value="TPR1-like_2nd"/>
    <property type="match status" value="1"/>
</dbReference>
<reference evidence="7 8" key="1">
    <citation type="submission" date="2019-06" db="EMBL/GenBank/DDBJ databases">
        <authorList>
            <person name="Palmer J.M."/>
        </authorList>
    </citation>
    <scope>NUCLEOTIDE SEQUENCE [LARGE SCALE GENOMIC DNA]</scope>
    <source>
        <strain evidence="7 8">TWF703</strain>
    </source>
</reference>
<feature type="repeat" description="WD" evidence="4">
    <location>
        <begin position="430"/>
        <end position="471"/>
    </location>
</feature>
<gene>
    <name evidence="7" type="ORF">TWF703_010098</name>
</gene>
<dbReference type="CDD" id="cd00200">
    <property type="entry name" value="WD40"/>
    <property type="match status" value="1"/>
</dbReference>
<keyword evidence="2 4" id="KW-0853">WD repeat</keyword>
<evidence type="ECO:0000256" key="4">
    <source>
        <dbReference type="PROSITE-ProRule" id="PRU00221"/>
    </source>
</evidence>
<dbReference type="InterPro" id="IPR051350">
    <property type="entry name" value="WD_repeat-ST_regulator"/>
</dbReference>
<dbReference type="PANTHER" id="PTHR22838:SF0">
    <property type="entry name" value="WD REPEAT-CONTAINING PROTEIN 26"/>
    <property type="match status" value="1"/>
</dbReference>
<dbReference type="GO" id="GO:0043161">
    <property type="term" value="P:proteasome-mediated ubiquitin-dependent protein catabolic process"/>
    <property type="evidence" value="ECO:0007669"/>
    <property type="project" value="TreeGrafter"/>
</dbReference>
<name>A0A7C8NZY5_ORBOL</name>
<feature type="repeat" description="WD" evidence="4">
    <location>
        <begin position="685"/>
        <end position="727"/>
    </location>
</feature>
<dbReference type="PROSITE" id="PS50082">
    <property type="entry name" value="WD_REPEATS_2"/>
    <property type="match status" value="4"/>
</dbReference>
<dbReference type="Pfam" id="PF23627">
    <property type="entry name" value="LisH_WDR26"/>
    <property type="match status" value="1"/>
</dbReference>
<feature type="repeat" description="WD" evidence="4">
    <location>
        <begin position="472"/>
        <end position="513"/>
    </location>
</feature>